<dbReference type="EMBL" id="FOHA01000019">
    <property type="protein sequence ID" value="SES02710.1"/>
    <property type="molecule type" value="Genomic_DNA"/>
</dbReference>
<proteinExistence type="predicted"/>
<keyword evidence="2" id="KW-1185">Reference proteome</keyword>
<organism evidence="1 2">
    <name type="scientific">Isobaculum melis</name>
    <dbReference type="NCBI Taxonomy" id="142588"/>
    <lineage>
        <taxon>Bacteria</taxon>
        <taxon>Bacillati</taxon>
        <taxon>Bacillota</taxon>
        <taxon>Bacilli</taxon>
        <taxon>Lactobacillales</taxon>
        <taxon>Carnobacteriaceae</taxon>
        <taxon>Isobaculum</taxon>
    </lineage>
</organism>
<dbReference type="Proteomes" id="UP000198948">
    <property type="component" value="Unassembled WGS sequence"/>
</dbReference>
<gene>
    <name evidence="1" type="ORF">SAMN04488559_1196</name>
</gene>
<evidence type="ECO:0000313" key="1">
    <source>
        <dbReference type="EMBL" id="SES02710.1"/>
    </source>
</evidence>
<evidence type="ECO:0000313" key="2">
    <source>
        <dbReference type="Proteomes" id="UP000198948"/>
    </source>
</evidence>
<accession>A0A1H9TZA8</accession>
<protein>
    <submittedName>
        <fullName evidence="1">Uncharacterized protein</fullName>
    </submittedName>
</protein>
<sequence>MGFTAIDTNGSNQTYIAYQDEINRYQEHLDKELAREDSSPATVLYYQDEIARYQKLMRITQQKE</sequence>
<dbReference type="RefSeq" id="WP_092653559.1">
    <property type="nucleotide sequence ID" value="NZ_FOHA01000019.1"/>
</dbReference>
<dbReference type="STRING" id="142588.SAMN04488559_1196"/>
<name>A0A1H9TZA8_9LACT</name>
<reference evidence="1 2" key="1">
    <citation type="submission" date="2016-10" db="EMBL/GenBank/DDBJ databases">
        <authorList>
            <person name="de Groot N.N."/>
        </authorList>
    </citation>
    <scope>NUCLEOTIDE SEQUENCE [LARGE SCALE GENOMIC DNA]</scope>
    <source>
        <strain evidence="1 2">DSM 13760</strain>
    </source>
</reference>
<dbReference type="AlphaFoldDB" id="A0A1H9TZA8"/>